<evidence type="ECO:0008006" key="4">
    <source>
        <dbReference type="Google" id="ProtNLM"/>
    </source>
</evidence>
<organism evidence="2 3">
    <name type="scientific">Oncorhynchus mykiss</name>
    <name type="common">Rainbow trout</name>
    <name type="synonym">Salmo gairdneri</name>
    <dbReference type="NCBI Taxonomy" id="8022"/>
    <lineage>
        <taxon>Eukaryota</taxon>
        <taxon>Metazoa</taxon>
        <taxon>Chordata</taxon>
        <taxon>Craniata</taxon>
        <taxon>Vertebrata</taxon>
        <taxon>Euteleostomi</taxon>
        <taxon>Actinopterygii</taxon>
        <taxon>Neopterygii</taxon>
        <taxon>Teleostei</taxon>
        <taxon>Protacanthopterygii</taxon>
        <taxon>Salmoniformes</taxon>
        <taxon>Salmonidae</taxon>
        <taxon>Salmoninae</taxon>
        <taxon>Oncorhynchus</taxon>
    </lineage>
</organism>
<name>A0A8K9Y0H5_ONCMY</name>
<dbReference type="InterPro" id="IPR011029">
    <property type="entry name" value="DEATH-like_dom_sf"/>
</dbReference>
<dbReference type="Gene3D" id="1.10.533.10">
    <property type="entry name" value="Death Domain, Fas"/>
    <property type="match status" value="1"/>
</dbReference>
<dbReference type="Proteomes" id="UP000694395">
    <property type="component" value="Chromosome 18"/>
</dbReference>
<evidence type="ECO:0000313" key="2">
    <source>
        <dbReference type="Ensembl" id="ENSOMYP00000141732.1"/>
    </source>
</evidence>
<reference evidence="2" key="1">
    <citation type="submission" date="2020-07" db="EMBL/GenBank/DDBJ databases">
        <title>A long reads based de novo assembly of the rainbow trout Arlee double haploid line genome.</title>
        <authorList>
            <person name="Gao G."/>
            <person name="Palti Y."/>
        </authorList>
    </citation>
    <scope>NUCLEOTIDE SEQUENCE [LARGE SCALE GENOMIC DNA]</scope>
</reference>
<protein>
    <recommendedName>
        <fullName evidence="4">CARD domain-containing protein</fullName>
    </recommendedName>
</protein>
<dbReference type="AlphaFoldDB" id="A0A8K9Y0H5"/>
<dbReference type="GeneTree" id="ENSGT00980000202691"/>
<reference evidence="2" key="3">
    <citation type="submission" date="2025-09" db="UniProtKB">
        <authorList>
            <consortium name="Ensembl"/>
        </authorList>
    </citation>
    <scope>IDENTIFICATION</scope>
</reference>
<reference evidence="2" key="2">
    <citation type="submission" date="2025-08" db="UniProtKB">
        <authorList>
            <consortium name="Ensembl"/>
        </authorList>
    </citation>
    <scope>IDENTIFICATION</scope>
</reference>
<accession>A0A8K9Y0H5</accession>
<dbReference type="Ensembl" id="ENSOMYT00000164325.1">
    <property type="protein sequence ID" value="ENSOMYP00000141732.1"/>
    <property type="gene ID" value="ENSOMYG00000066384.1"/>
</dbReference>
<dbReference type="SUPFAM" id="SSF47986">
    <property type="entry name" value="DEATH domain"/>
    <property type="match status" value="1"/>
</dbReference>
<keyword evidence="3" id="KW-1185">Reference proteome</keyword>
<evidence type="ECO:0000313" key="3">
    <source>
        <dbReference type="Proteomes" id="UP000694395"/>
    </source>
</evidence>
<evidence type="ECO:0000256" key="1">
    <source>
        <dbReference type="SAM" id="MobiDB-lite"/>
    </source>
</evidence>
<proteinExistence type="predicted"/>
<sequence>VARPLRTAQFSVQSKNKPLLTEILSAEPDNILQYAHSNKLVEQRGYNILSHLQSSQPPETTVIKLLDMLRERGEKYCHGFVALLHKQEIIANFPRLKELDWTTFKDSSAPDPSPVPPSIRAGTQEDESRNLIVFQPQLRERFATAESRR</sequence>
<feature type="region of interest" description="Disordered" evidence="1">
    <location>
        <begin position="104"/>
        <end position="126"/>
    </location>
</feature>